<feature type="signal peptide" evidence="2">
    <location>
        <begin position="1"/>
        <end position="28"/>
    </location>
</feature>
<evidence type="ECO:0000313" key="3">
    <source>
        <dbReference type="EMBL" id="MBU3061458.1"/>
    </source>
</evidence>
<gene>
    <name evidence="3" type="ORF">KO481_07970</name>
</gene>
<feature type="compositionally biased region" description="Low complexity" evidence="1">
    <location>
        <begin position="35"/>
        <end position="53"/>
    </location>
</feature>
<dbReference type="RefSeq" id="WP_215916339.1">
    <property type="nucleotide sequence ID" value="NZ_JAHKNI010000002.1"/>
</dbReference>
<accession>A0ABS6ATW1</accession>
<feature type="chain" id="PRO_5046937551" evidence="2">
    <location>
        <begin position="29"/>
        <end position="157"/>
    </location>
</feature>
<dbReference type="Proteomes" id="UP000733379">
    <property type="component" value="Unassembled WGS sequence"/>
</dbReference>
<reference evidence="3 4" key="1">
    <citation type="submission" date="2021-06" db="EMBL/GenBank/DDBJ databases">
        <title>Actinomycetes sequencing.</title>
        <authorList>
            <person name="Shan Q."/>
        </authorList>
    </citation>
    <scope>NUCLEOTIDE SEQUENCE [LARGE SCALE GENOMIC DNA]</scope>
    <source>
        <strain evidence="3 4">NEAU-G5</strain>
    </source>
</reference>
<dbReference type="EMBL" id="JAHKNI010000002">
    <property type="protein sequence ID" value="MBU3061458.1"/>
    <property type="molecule type" value="Genomic_DNA"/>
</dbReference>
<feature type="region of interest" description="Disordered" evidence="1">
    <location>
        <begin position="30"/>
        <end position="68"/>
    </location>
</feature>
<evidence type="ECO:0000256" key="1">
    <source>
        <dbReference type="SAM" id="MobiDB-lite"/>
    </source>
</evidence>
<name>A0ABS6ATW1_9NOCA</name>
<evidence type="ECO:0000313" key="4">
    <source>
        <dbReference type="Proteomes" id="UP000733379"/>
    </source>
</evidence>
<keyword evidence="2" id="KW-0732">Signal</keyword>
<organism evidence="3 4">
    <name type="scientific">Nocardia albiluteola</name>
    <dbReference type="NCBI Taxonomy" id="2842303"/>
    <lineage>
        <taxon>Bacteria</taxon>
        <taxon>Bacillati</taxon>
        <taxon>Actinomycetota</taxon>
        <taxon>Actinomycetes</taxon>
        <taxon>Mycobacteriales</taxon>
        <taxon>Nocardiaceae</taxon>
        <taxon>Nocardia</taxon>
    </lineage>
</organism>
<comment type="caution">
    <text evidence="3">The sequence shown here is derived from an EMBL/GenBank/DDBJ whole genome shotgun (WGS) entry which is preliminary data.</text>
</comment>
<sequence>MNGISGPRRAGVAAAALLALLAAGCGQANHGDTQANTTTSAADATSSGPSAPTEQNPPNPGRTFTANPAIVGASPIPFDSWSRIAPDRIAVNFQIGSPDCYGVDATTTETGSTVTVALRSGKLPAAMGRMCTMIAVFGTLDIPLQQPLGNRKVLSAT</sequence>
<proteinExistence type="predicted"/>
<protein>
    <submittedName>
        <fullName evidence="3">Uncharacterized protein</fullName>
    </submittedName>
</protein>
<keyword evidence="4" id="KW-1185">Reference proteome</keyword>
<evidence type="ECO:0000256" key="2">
    <source>
        <dbReference type="SAM" id="SignalP"/>
    </source>
</evidence>